<feature type="domain" description="Metallo-beta-lactamase" evidence="2">
    <location>
        <begin position="22"/>
        <end position="257"/>
    </location>
</feature>
<dbReference type="GO" id="GO:0016787">
    <property type="term" value="F:hydrolase activity"/>
    <property type="evidence" value="ECO:0007669"/>
    <property type="project" value="UniProtKB-KW"/>
</dbReference>
<dbReference type="Pfam" id="PF07521">
    <property type="entry name" value="RMMBL"/>
    <property type="match status" value="1"/>
</dbReference>
<dbReference type="AlphaFoldDB" id="I7LV82"/>
<dbReference type="InterPro" id="IPR001279">
    <property type="entry name" value="Metallo-B-lactamas"/>
</dbReference>
<dbReference type="FunCoup" id="I7LV82">
    <property type="interactions" value="225"/>
</dbReference>
<dbReference type="eggNOG" id="KOG1136">
    <property type="taxonomic scope" value="Eukaryota"/>
</dbReference>
<dbReference type="FunFam" id="3.40.50.10890:FF:000005">
    <property type="entry name" value="Cleavage and polyadenylation specificity factor subunit 3-II"/>
    <property type="match status" value="1"/>
</dbReference>
<evidence type="ECO:0000256" key="1">
    <source>
        <dbReference type="ARBA" id="ARBA00022801"/>
    </source>
</evidence>
<dbReference type="Gene3D" id="3.60.15.10">
    <property type="entry name" value="Ribonuclease Z/Hydroxyacylglutathione hydrolase-like"/>
    <property type="match status" value="1"/>
</dbReference>
<dbReference type="InterPro" id="IPR036866">
    <property type="entry name" value="RibonucZ/Hydroxyglut_hydro"/>
</dbReference>
<evidence type="ECO:0000313" key="5">
    <source>
        <dbReference type="Proteomes" id="UP000009168"/>
    </source>
</evidence>
<protein>
    <submittedName>
        <fullName evidence="4">Metallo beta lactamase domain protein</fullName>
    </submittedName>
</protein>
<dbReference type="RefSeq" id="XP_001017643.3">
    <property type="nucleotide sequence ID" value="XM_001017643.3"/>
</dbReference>
<feature type="domain" description="Beta-Casp" evidence="3">
    <location>
        <begin position="277"/>
        <end position="395"/>
    </location>
</feature>
<accession>I7LV82</accession>
<dbReference type="KEGG" id="tet:TTHERM_00339790"/>
<dbReference type="GO" id="GO:0016180">
    <property type="term" value="P:snRNA processing"/>
    <property type="evidence" value="ECO:0007669"/>
    <property type="project" value="TreeGrafter"/>
</dbReference>
<name>I7LV82_TETTS</name>
<reference evidence="5" key="1">
    <citation type="journal article" date="2006" name="PLoS Biol.">
        <title>Macronuclear genome sequence of the ciliate Tetrahymena thermophila, a model eukaryote.</title>
        <authorList>
            <person name="Eisen J.A."/>
            <person name="Coyne R.S."/>
            <person name="Wu M."/>
            <person name="Wu D."/>
            <person name="Thiagarajan M."/>
            <person name="Wortman J.R."/>
            <person name="Badger J.H."/>
            <person name="Ren Q."/>
            <person name="Amedeo P."/>
            <person name="Jones K.M."/>
            <person name="Tallon L.J."/>
            <person name="Delcher A.L."/>
            <person name="Salzberg S.L."/>
            <person name="Silva J.C."/>
            <person name="Haas B.J."/>
            <person name="Majoros W.H."/>
            <person name="Farzad M."/>
            <person name="Carlton J.M."/>
            <person name="Smith R.K. Jr."/>
            <person name="Garg J."/>
            <person name="Pearlman R.E."/>
            <person name="Karrer K.M."/>
            <person name="Sun L."/>
            <person name="Manning G."/>
            <person name="Elde N.C."/>
            <person name="Turkewitz A.P."/>
            <person name="Asai D.J."/>
            <person name="Wilkes D.E."/>
            <person name="Wang Y."/>
            <person name="Cai H."/>
            <person name="Collins K."/>
            <person name="Stewart B.A."/>
            <person name="Lee S.R."/>
            <person name="Wilamowska K."/>
            <person name="Weinberg Z."/>
            <person name="Ruzzo W.L."/>
            <person name="Wloga D."/>
            <person name="Gaertig J."/>
            <person name="Frankel J."/>
            <person name="Tsao C.-C."/>
            <person name="Gorovsky M.A."/>
            <person name="Keeling P.J."/>
            <person name="Waller R.F."/>
            <person name="Patron N.J."/>
            <person name="Cherry J.M."/>
            <person name="Stover N.A."/>
            <person name="Krieger C.J."/>
            <person name="del Toro C."/>
            <person name="Ryder H.F."/>
            <person name="Williamson S.C."/>
            <person name="Barbeau R.A."/>
            <person name="Hamilton E.P."/>
            <person name="Orias E."/>
        </authorList>
    </citation>
    <scope>NUCLEOTIDE SEQUENCE [LARGE SCALE GENOMIC DNA]</scope>
    <source>
        <strain evidence="5">SB210</strain>
    </source>
</reference>
<gene>
    <name evidence="4" type="ORF">TTHERM_00339790</name>
</gene>
<dbReference type="GO" id="GO:0005634">
    <property type="term" value="C:nucleus"/>
    <property type="evidence" value="ECO:0007669"/>
    <property type="project" value="TreeGrafter"/>
</dbReference>
<dbReference type="EMBL" id="GG662666">
    <property type="protein sequence ID" value="EAR97398.3"/>
    <property type="molecule type" value="Genomic_DNA"/>
</dbReference>
<dbReference type="InterPro" id="IPR011108">
    <property type="entry name" value="RMMBL"/>
</dbReference>
<dbReference type="GeneID" id="7824378"/>
<dbReference type="InParanoid" id="I7LV82"/>
<dbReference type="OrthoDB" id="10249535at2759"/>
<dbReference type="SMART" id="SM01027">
    <property type="entry name" value="Beta-Casp"/>
    <property type="match status" value="1"/>
</dbReference>
<dbReference type="SUPFAM" id="SSF56281">
    <property type="entry name" value="Metallo-hydrolase/oxidoreductase"/>
    <property type="match status" value="1"/>
</dbReference>
<keyword evidence="1" id="KW-0378">Hydrolase</keyword>
<dbReference type="InterPro" id="IPR022712">
    <property type="entry name" value="Beta_Casp"/>
</dbReference>
<dbReference type="Gene3D" id="3.40.50.10890">
    <property type="match status" value="1"/>
</dbReference>
<evidence type="ECO:0000259" key="2">
    <source>
        <dbReference type="SMART" id="SM00849"/>
    </source>
</evidence>
<dbReference type="InterPro" id="IPR050698">
    <property type="entry name" value="MBL"/>
</dbReference>
<proteinExistence type="predicted"/>
<dbReference type="Pfam" id="PF16661">
    <property type="entry name" value="Lactamase_B_6"/>
    <property type="match status" value="1"/>
</dbReference>
<organism evidence="4 5">
    <name type="scientific">Tetrahymena thermophila (strain SB210)</name>
    <dbReference type="NCBI Taxonomy" id="312017"/>
    <lineage>
        <taxon>Eukaryota</taxon>
        <taxon>Sar</taxon>
        <taxon>Alveolata</taxon>
        <taxon>Ciliophora</taxon>
        <taxon>Intramacronucleata</taxon>
        <taxon>Oligohymenophorea</taxon>
        <taxon>Hymenostomatida</taxon>
        <taxon>Tetrahymenina</taxon>
        <taxon>Tetrahymenidae</taxon>
        <taxon>Tetrahymena</taxon>
    </lineage>
</organism>
<dbReference type="STRING" id="312017.I7LV82"/>
<dbReference type="PANTHER" id="PTHR11203:SF37">
    <property type="entry name" value="INTEGRATOR COMPLEX SUBUNIT 11"/>
    <property type="match status" value="1"/>
</dbReference>
<dbReference type="Proteomes" id="UP000009168">
    <property type="component" value="Unassembled WGS sequence"/>
</dbReference>
<dbReference type="SMART" id="SM00849">
    <property type="entry name" value="Lactamase_B"/>
    <property type="match status" value="1"/>
</dbReference>
<sequence>MDLKNVKDCIEVYPLGAGQDVGRSCILIKIYDKIIMLDCGLHMGVNDLTRYPDFEKIKQIWNIPEKRKWDQIIDLVLISHFHLDHIGALPYFTEIYNYDGPIYMTSPTKALLPYMCEDFRKVITESQKKEFTDDSIPQTPAQKIINDSRYPLIYTQENIQKCFQKAKTIQLLETIDVNGIKIKPYYAGHVLGACMFMIEYRNVKVVYTGDFHSNADRHLGAAWIEKVKPDLLISECTYGTIIRDSKRAREKNFLKQIQETIDQGGKVLIPVFALGRAQELCILLETYWQRTQSQVPVYFAAGMIEKANFYYKLFVNWTNEKIKSSYLTDNMFDFKYIKPFSRSLIKTNGPMVLFATPGMLHAGLSMQVFKEWCYDEKNTLIIPGYCVAGTLGNKLLSGCKQVILDKKVYDVNMQVKNMSFSAHADAKGILGLIKHCEPKNVMLVHGDVTRMMPLAETIRDQFEIQVFTPANFELNKIPLMNEDNHSIKITEDMKREIEEQKMNEINGLIFYNQDKQYQILRDLEEFQQLLNQLSDEYDAYWHRFETGYIIKINLSVKNKCSDSQKPDLIDKNKLINHYKQILEAILKMHEKAKDTLSDYLELCNTDNFDVLDNEFLVIKTSQQFTPQQQKIIDSIFNALNIYNNK</sequence>
<evidence type="ECO:0000259" key="3">
    <source>
        <dbReference type="SMART" id="SM01027"/>
    </source>
</evidence>
<evidence type="ECO:0000313" key="4">
    <source>
        <dbReference type="EMBL" id="EAR97398.3"/>
    </source>
</evidence>
<dbReference type="PANTHER" id="PTHR11203">
    <property type="entry name" value="CLEAVAGE AND POLYADENYLATION SPECIFICITY FACTOR FAMILY MEMBER"/>
    <property type="match status" value="1"/>
</dbReference>
<dbReference type="GO" id="GO:0004521">
    <property type="term" value="F:RNA endonuclease activity"/>
    <property type="evidence" value="ECO:0007669"/>
    <property type="project" value="TreeGrafter"/>
</dbReference>
<keyword evidence="5" id="KW-1185">Reference proteome</keyword>
<dbReference type="Pfam" id="PF10996">
    <property type="entry name" value="Beta-Casp"/>
    <property type="match status" value="1"/>
</dbReference>